<dbReference type="InterPro" id="IPR013216">
    <property type="entry name" value="Methyltransf_11"/>
</dbReference>
<evidence type="ECO:0000259" key="1">
    <source>
        <dbReference type="Pfam" id="PF08241"/>
    </source>
</evidence>
<evidence type="ECO:0000313" key="3">
    <source>
        <dbReference type="Proteomes" id="UP000241764"/>
    </source>
</evidence>
<dbReference type="Gene3D" id="3.40.50.150">
    <property type="entry name" value="Vaccinia Virus protein VP39"/>
    <property type="match status" value="1"/>
</dbReference>
<keyword evidence="3" id="KW-1185">Reference proteome</keyword>
<dbReference type="GO" id="GO:0008757">
    <property type="term" value="F:S-adenosylmethionine-dependent methyltransferase activity"/>
    <property type="evidence" value="ECO:0007669"/>
    <property type="project" value="InterPro"/>
</dbReference>
<dbReference type="InterPro" id="IPR029063">
    <property type="entry name" value="SAM-dependent_MTases_sf"/>
</dbReference>
<comment type="caution">
    <text evidence="2">The sequence shown here is derived from an EMBL/GenBank/DDBJ whole genome shotgun (WGS) entry which is preliminary data.</text>
</comment>
<feature type="domain" description="Methyltransferase type 11" evidence="1">
    <location>
        <begin position="99"/>
        <end position="153"/>
    </location>
</feature>
<dbReference type="GO" id="GO:0032259">
    <property type="term" value="P:methylation"/>
    <property type="evidence" value="ECO:0007669"/>
    <property type="project" value="UniProtKB-KW"/>
</dbReference>
<dbReference type="EMBL" id="PGGM01000011">
    <property type="protein sequence ID" value="PSH61949.1"/>
    <property type="molecule type" value="Genomic_DNA"/>
</dbReference>
<keyword evidence="2" id="KW-0489">Methyltransferase</keyword>
<dbReference type="Pfam" id="PF08241">
    <property type="entry name" value="Methyltransf_11"/>
    <property type="match status" value="1"/>
</dbReference>
<reference evidence="3" key="1">
    <citation type="submission" date="2017-11" db="EMBL/GenBank/DDBJ databases">
        <authorList>
            <person name="Kuznetsova I."/>
            <person name="Sazanova A."/>
            <person name="Chirak E."/>
            <person name="Safronova V."/>
            <person name="Willems A."/>
        </authorList>
    </citation>
    <scope>NUCLEOTIDE SEQUENCE [LARGE SCALE GENOMIC DNA]</scope>
    <source>
        <strain evidence="3">CCBAU 03422</strain>
    </source>
</reference>
<dbReference type="CDD" id="cd02440">
    <property type="entry name" value="AdoMet_MTases"/>
    <property type="match status" value="1"/>
</dbReference>
<accession>A0A2P7B678</accession>
<dbReference type="PANTHER" id="PTHR43591">
    <property type="entry name" value="METHYLTRANSFERASE"/>
    <property type="match status" value="1"/>
</dbReference>
<dbReference type="Proteomes" id="UP000241764">
    <property type="component" value="Unassembled WGS sequence"/>
</dbReference>
<protein>
    <submittedName>
        <fullName evidence="2">SAM-dependent methyltransferase</fullName>
    </submittedName>
</protein>
<sequence>MSCAVCGGKSFTHNKVLWDGLVAEWDISDSEREYIDRQQGSICNGCGCNIRSIALAKAIMNHWSYHGRFQDFTRKFDNLAVLEINEASGLTKQLASMSNRRLAEYPEIDMQRMPYPDASFDLVVHSDTLEHIQNPVRALSECKRVLRPGGVLAYTIPVIVGRMTRSREGLAKSYHGFPGNGSDDYVVHTEYGADMWQQVIAAGFKSVKIETFDYPAGIAISASTTGPIAAGLVSRLVRAIRN</sequence>
<name>A0A2P7B678_9HYPH</name>
<gene>
    <name evidence="2" type="ORF">CU103_20755</name>
</gene>
<proteinExistence type="predicted"/>
<organism evidence="2 3">
    <name type="scientific">Phyllobacterium sophorae</name>
    <dbReference type="NCBI Taxonomy" id="1520277"/>
    <lineage>
        <taxon>Bacteria</taxon>
        <taxon>Pseudomonadati</taxon>
        <taxon>Pseudomonadota</taxon>
        <taxon>Alphaproteobacteria</taxon>
        <taxon>Hyphomicrobiales</taxon>
        <taxon>Phyllobacteriaceae</taxon>
        <taxon>Phyllobacterium</taxon>
    </lineage>
</organism>
<dbReference type="SUPFAM" id="SSF53335">
    <property type="entry name" value="S-adenosyl-L-methionine-dependent methyltransferases"/>
    <property type="match status" value="1"/>
</dbReference>
<keyword evidence="2" id="KW-0808">Transferase</keyword>
<evidence type="ECO:0000313" key="2">
    <source>
        <dbReference type="EMBL" id="PSH61949.1"/>
    </source>
</evidence>
<dbReference type="PANTHER" id="PTHR43591:SF24">
    <property type="entry name" value="2-METHOXY-6-POLYPRENYL-1,4-BENZOQUINOL METHYLASE, MITOCHONDRIAL"/>
    <property type="match status" value="1"/>
</dbReference>
<dbReference type="AlphaFoldDB" id="A0A2P7B678"/>
<dbReference type="OrthoDB" id="9777830at2"/>